<feature type="compositionally biased region" description="Basic and acidic residues" evidence="1">
    <location>
        <begin position="12"/>
        <end position="31"/>
    </location>
</feature>
<evidence type="ECO:0000313" key="2">
    <source>
        <dbReference type="EMBL" id="JAD40014.1"/>
    </source>
</evidence>
<proteinExistence type="predicted"/>
<organism evidence="2">
    <name type="scientific">Arundo donax</name>
    <name type="common">Giant reed</name>
    <name type="synonym">Donax arundinaceus</name>
    <dbReference type="NCBI Taxonomy" id="35708"/>
    <lineage>
        <taxon>Eukaryota</taxon>
        <taxon>Viridiplantae</taxon>
        <taxon>Streptophyta</taxon>
        <taxon>Embryophyta</taxon>
        <taxon>Tracheophyta</taxon>
        <taxon>Spermatophyta</taxon>
        <taxon>Magnoliopsida</taxon>
        <taxon>Liliopsida</taxon>
        <taxon>Poales</taxon>
        <taxon>Poaceae</taxon>
        <taxon>PACMAD clade</taxon>
        <taxon>Arundinoideae</taxon>
        <taxon>Arundineae</taxon>
        <taxon>Arundo</taxon>
    </lineage>
</organism>
<dbReference type="AlphaFoldDB" id="A0A0A8ZKU4"/>
<feature type="region of interest" description="Disordered" evidence="1">
    <location>
        <begin position="1"/>
        <end position="31"/>
    </location>
</feature>
<accession>A0A0A8ZKU4</accession>
<name>A0A0A8ZKU4_ARUDO</name>
<reference evidence="2" key="1">
    <citation type="submission" date="2014-09" db="EMBL/GenBank/DDBJ databases">
        <authorList>
            <person name="Magalhaes I.L.F."/>
            <person name="Oliveira U."/>
            <person name="Santos F.R."/>
            <person name="Vidigal T.H.D.A."/>
            <person name="Brescovit A.D."/>
            <person name="Santos A.J."/>
        </authorList>
    </citation>
    <scope>NUCLEOTIDE SEQUENCE</scope>
    <source>
        <tissue evidence="2">Shoot tissue taken approximately 20 cm above the soil surface</tissue>
    </source>
</reference>
<sequence length="31" mass="3641">MESSARGTKQSGEFRETNRRRELQETKQNGE</sequence>
<reference evidence="2" key="2">
    <citation type="journal article" date="2015" name="Data Brief">
        <title>Shoot transcriptome of the giant reed, Arundo donax.</title>
        <authorList>
            <person name="Barrero R.A."/>
            <person name="Guerrero F.D."/>
            <person name="Moolhuijzen P."/>
            <person name="Goolsby J.A."/>
            <person name="Tidwell J."/>
            <person name="Bellgard S.E."/>
            <person name="Bellgard M.I."/>
        </authorList>
    </citation>
    <scope>NUCLEOTIDE SEQUENCE</scope>
    <source>
        <tissue evidence="2">Shoot tissue taken approximately 20 cm above the soil surface</tissue>
    </source>
</reference>
<protein>
    <submittedName>
        <fullName evidence="2">Uncharacterized protein</fullName>
    </submittedName>
</protein>
<dbReference type="EMBL" id="GBRH01257881">
    <property type="protein sequence ID" value="JAD40014.1"/>
    <property type="molecule type" value="Transcribed_RNA"/>
</dbReference>
<feature type="compositionally biased region" description="Polar residues" evidence="1">
    <location>
        <begin position="1"/>
        <end position="11"/>
    </location>
</feature>
<evidence type="ECO:0000256" key="1">
    <source>
        <dbReference type="SAM" id="MobiDB-lite"/>
    </source>
</evidence>